<dbReference type="Proteomes" id="UP001139486">
    <property type="component" value="Unassembled WGS sequence"/>
</dbReference>
<comment type="caution">
    <text evidence="1">The sequence shown here is derived from an EMBL/GenBank/DDBJ whole genome shotgun (WGS) entry which is preliminary data.</text>
</comment>
<protein>
    <submittedName>
        <fullName evidence="1">EthD domain-containing protein</fullName>
    </submittedName>
</protein>
<dbReference type="EMBL" id="JAMLDY010000017">
    <property type="protein sequence ID" value="MCP3735884.1"/>
    <property type="molecule type" value="Genomic_DNA"/>
</dbReference>
<evidence type="ECO:0000313" key="2">
    <source>
        <dbReference type="Proteomes" id="UP001139486"/>
    </source>
</evidence>
<sequence length="239" mass="26462">MQKVIYALWRRGNEDRTALNVRLRDTMAPALLARDDVRGIRLNLQDDDVVRAAGLRMRCGGAEQPDAVVQLWLDVAHDAFRAPIDALLSDGGTRIAAWLVMASTVIRNPDTPAPPGTRTKGFSQICFLKRPAHLDEPAWRHAWQGLHTSVAIETQANFEYIQNLIVRPLVAGPHDYAAIVEECFPADAMDDPYVFFDAVGDEAQFTRNTKAMADSCARFIGADCVDLLPTSQYDLRVAG</sequence>
<dbReference type="AlphaFoldDB" id="A0A9X2HUR4"/>
<proteinExistence type="predicted"/>
<organism evidence="1 2">
    <name type="scientific">Sphingomonas liriopis</name>
    <dbReference type="NCBI Taxonomy" id="2949094"/>
    <lineage>
        <taxon>Bacteria</taxon>
        <taxon>Pseudomonadati</taxon>
        <taxon>Pseudomonadota</taxon>
        <taxon>Alphaproteobacteria</taxon>
        <taxon>Sphingomonadales</taxon>
        <taxon>Sphingomonadaceae</taxon>
        <taxon>Sphingomonas</taxon>
    </lineage>
</organism>
<evidence type="ECO:0000313" key="1">
    <source>
        <dbReference type="EMBL" id="MCP3735884.1"/>
    </source>
</evidence>
<reference evidence="1" key="1">
    <citation type="submission" date="2022-05" db="EMBL/GenBank/DDBJ databases">
        <title>Sphingomonas sp. strain RP10 Genome sequencing and assembly.</title>
        <authorList>
            <person name="Kim I."/>
        </authorList>
    </citation>
    <scope>NUCLEOTIDE SEQUENCE</scope>
    <source>
        <strain evidence="1">RP10</strain>
    </source>
</reference>
<keyword evidence="2" id="KW-1185">Reference proteome</keyword>
<dbReference type="InterPro" id="IPR011008">
    <property type="entry name" value="Dimeric_a/b-barrel"/>
</dbReference>
<dbReference type="SUPFAM" id="SSF54909">
    <property type="entry name" value="Dimeric alpha+beta barrel"/>
    <property type="match status" value="1"/>
</dbReference>
<accession>A0A9X2HUR4</accession>
<name>A0A9X2HUR4_9SPHN</name>
<dbReference type="RefSeq" id="WP_254289880.1">
    <property type="nucleotide sequence ID" value="NZ_JAMLDY010000017.1"/>
</dbReference>
<gene>
    <name evidence="1" type="ORF">M9979_13490</name>
</gene>
<dbReference type="GO" id="GO:0016491">
    <property type="term" value="F:oxidoreductase activity"/>
    <property type="evidence" value="ECO:0007669"/>
    <property type="project" value="InterPro"/>
</dbReference>